<keyword evidence="3 5" id="KW-0268">Exocytosis</keyword>
<evidence type="ECO:0000313" key="9">
    <source>
        <dbReference type="EMBL" id="TWW82063.1"/>
    </source>
</evidence>
<evidence type="ECO:0000313" key="10">
    <source>
        <dbReference type="Proteomes" id="UP000324091"/>
    </source>
</evidence>
<keyword evidence="2 5" id="KW-0813">Transport</keyword>
<protein>
    <recommendedName>
        <fullName evidence="4 5">Exocyst complex component 7</fullName>
    </recommendedName>
    <alternativeName>
        <fullName evidence="5">Exocyst complex component Exo70</fullName>
    </alternativeName>
</protein>
<keyword evidence="10" id="KW-1185">Reference proteome</keyword>
<dbReference type="Gene3D" id="1.20.1280.170">
    <property type="entry name" value="Exocyst complex component Exo70"/>
    <property type="match status" value="2"/>
</dbReference>
<dbReference type="GO" id="GO:0006887">
    <property type="term" value="P:exocytosis"/>
    <property type="evidence" value="ECO:0007669"/>
    <property type="project" value="UniProtKB-KW"/>
</dbReference>
<dbReference type="Proteomes" id="UP000324091">
    <property type="component" value="Chromosome 1"/>
</dbReference>
<proteinExistence type="inferred from homology"/>
<dbReference type="GO" id="GO:0005546">
    <property type="term" value="F:phosphatidylinositol-4,5-bisphosphate binding"/>
    <property type="evidence" value="ECO:0007669"/>
    <property type="project" value="InterPro"/>
</dbReference>
<name>A0A5C6PRC3_9TELE</name>
<evidence type="ECO:0000259" key="8">
    <source>
        <dbReference type="Pfam" id="PF03081"/>
    </source>
</evidence>
<dbReference type="InterPro" id="IPR016159">
    <property type="entry name" value="Cullin_repeat-like_dom_sf"/>
</dbReference>
<feature type="compositionally biased region" description="Polar residues" evidence="7">
    <location>
        <begin position="476"/>
        <end position="491"/>
    </location>
</feature>
<comment type="function">
    <text evidence="5">Component of the exocyst complex involved in the docking of exocytic vesicles with fusion sites on the plasma membrane.</text>
</comment>
<sequence length="741" mass="84443">MGILSRMIPTEDASARKREIEEKLKQEQETLSFIRENLEKSDQLTKGMVSILSSFESRLMQLENSIIPVHKQTENLQRLQDNVDKTLSCMDHVISYYHVAKDTDRIIREGPTGRLDEYLACIAKIQKAVEYFQDNNPDSPELNTVKARFEKGKELLEAEFRNLLTRYSKPVPPILILDAISVDEELEVQEEVVLEHLPEAVLQDIICIAGWLVEYGRNQDFMNVYFQIRSNQLDRSIKGLKEHFRKSSASSGVPYSPAVQTKRKDTPTKKVPKRPGTIRKAQNLLKQYSQHGLDGKKGGSNLTPLEGYDHDLRVKLMTDALTEKHGGAAGKDDVLDIEIDSYIHCISAFVKLAQSEYALLLEIIPEHHQKKTFDSLIQEALDNLMLEGDNIVSAARRAIMRHDYSAVLTIFPILRHLKMNKSEFDSTLQVWTVVSAAVGVGVRLARRLMRSLSAAGHGGEHKEQAAHAHHLHGNHRSQSSGGVCRQHQGNNDPDKEYNMPKDGTVHELTSNAILFLQQLLDFQETAGAMLASQESSSSASSYTSEFNKRLLSTYICKVLGNLQLNLLSKSKVYEDAALSAIFLHNNYNYILKSLEKSELIQLVTVTQKRAESLYRELIEQQIISYKSSWFKVTEHLSEKNMPVFQPGTKLKDKERQIIKDKFKGFNDGLEELCKTQKGWAIPDKEQRDFIRRSQKTVVSEAYRAFLQRCANISFTKNPEKYHKYHPEHVEEMIEKLFDTSA</sequence>
<dbReference type="Pfam" id="PF03081">
    <property type="entry name" value="Exo70_C"/>
    <property type="match status" value="1"/>
</dbReference>
<dbReference type="AlphaFoldDB" id="A0A5C6PRC3"/>
<dbReference type="PANTHER" id="PTHR12542">
    <property type="entry name" value="EXOCYST COMPLEX PROTEIN EXO70"/>
    <property type="match status" value="1"/>
</dbReference>
<comment type="caution">
    <text evidence="9">The sequence shown here is derived from an EMBL/GenBank/DDBJ whole genome shotgun (WGS) entry which is preliminary data.</text>
</comment>
<feature type="compositionally biased region" description="Basic and acidic residues" evidence="7">
    <location>
        <begin position="492"/>
        <end position="502"/>
    </location>
</feature>
<evidence type="ECO:0000256" key="7">
    <source>
        <dbReference type="SAM" id="MobiDB-lite"/>
    </source>
</evidence>
<dbReference type="InterPro" id="IPR046364">
    <property type="entry name" value="Exo70_C"/>
</dbReference>
<dbReference type="EMBL" id="RHFK02000001">
    <property type="protein sequence ID" value="TWW82063.1"/>
    <property type="molecule type" value="Genomic_DNA"/>
</dbReference>
<organism evidence="9 10">
    <name type="scientific">Takifugu flavidus</name>
    <name type="common">sansaifugu</name>
    <dbReference type="NCBI Taxonomy" id="433684"/>
    <lineage>
        <taxon>Eukaryota</taxon>
        <taxon>Metazoa</taxon>
        <taxon>Chordata</taxon>
        <taxon>Craniata</taxon>
        <taxon>Vertebrata</taxon>
        <taxon>Euteleostomi</taxon>
        <taxon>Actinopterygii</taxon>
        <taxon>Neopterygii</taxon>
        <taxon>Teleostei</taxon>
        <taxon>Neoteleostei</taxon>
        <taxon>Acanthomorphata</taxon>
        <taxon>Eupercaria</taxon>
        <taxon>Tetraodontiformes</taxon>
        <taxon>Tetradontoidea</taxon>
        <taxon>Tetraodontidae</taxon>
        <taxon>Takifugu</taxon>
    </lineage>
</organism>
<dbReference type="InterPro" id="IPR004140">
    <property type="entry name" value="Exo70"/>
</dbReference>
<evidence type="ECO:0000256" key="4">
    <source>
        <dbReference type="ARBA" id="ARBA00026169"/>
    </source>
</evidence>
<keyword evidence="6" id="KW-0175">Coiled coil</keyword>
<evidence type="ECO:0000256" key="5">
    <source>
        <dbReference type="RuleBase" id="RU365026"/>
    </source>
</evidence>
<gene>
    <name evidence="9" type="ORF">D4764_01G0018780</name>
</gene>
<comment type="similarity">
    <text evidence="1 5">Belongs to the EXO70 family.</text>
</comment>
<feature type="domain" description="Exocyst complex subunit Exo70 C-terminal" evidence="8">
    <location>
        <begin position="343"/>
        <end position="734"/>
    </location>
</feature>
<feature type="coiled-coil region" evidence="6">
    <location>
        <begin position="10"/>
        <end position="44"/>
    </location>
</feature>
<evidence type="ECO:0000256" key="2">
    <source>
        <dbReference type="ARBA" id="ARBA00022448"/>
    </source>
</evidence>
<evidence type="ECO:0000256" key="6">
    <source>
        <dbReference type="SAM" id="Coils"/>
    </source>
</evidence>
<dbReference type="GO" id="GO:0015031">
    <property type="term" value="P:protein transport"/>
    <property type="evidence" value="ECO:0007669"/>
    <property type="project" value="UniProtKB-KW"/>
</dbReference>
<dbReference type="GO" id="GO:0000145">
    <property type="term" value="C:exocyst"/>
    <property type="evidence" value="ECO:0007669"/>
    <property type="project" value="InterPro"/>
</dbReference>
<dbReference type="Pfam" id="PF20669">
    <property type="entry name" value="Exo70_N"/>
    <property type="match status" value="1"/>
</dbReference>
<dbReference type="PANTHER" id="PTHR12542:SF41">
    <property type="entry name" value="EXOCYST COMPLEX COMPONENT 7"/>
    <property type="match status" value="1"/>
</dbReference>
<dbReference type="SUPFAM" id="SSF74788">
    <property type="entry name" value="Cullin repeat-like"/>
    <property type="match status" value="1"/>
</dbReference>
<accession>A0A5C6PRC3</accession>
<keyword evidence="5" id="KW-0653">Protein transport</keyword>
<evidence type="ECO:0000256" key="1">
    <source>
        <dbReference type="ARBA" id="ARBA00006756"/>
    </source>
</evidence>
<evidence type="ECO:0000256" key="3">
    <source>
        <dbReference type="ARBA" id="ARBA00022483"/>
    </source>
</evidence>
<reference evidence="9 10" key="1">
    <citation type="submission" date="2019-04" db="EMBL/GenBank/DDBJ databases">
        <title>Chromosome genome assembly for Takifugu flavidus.</title>
        <authorList>
            <person name="Xiao S."/>
        </authorList>
    </citation>
    <scope>NUCLEOTIDE SEQUENCE [LARGE SCALE GENOMIC DNA]</scope>
    <source>
        <strain evidence="9">HTHZ2018</strain>
        <tissue evidence="9">Muscle</tissue>
    </source>
</reference>
<feature type="region of interest" description="Disordered" evidence="7">
    <location>
        <begin position="247"/>
        <end position="274"/>
    </location>
</feature>
<feature type="region of interest" description="Disordered" evidence="7">
    <location>
        <begin position="455"/>
        <end position="502"/>
    </location>
</feature>